<feature type="transmembrane region" description="Helical" evidence="8">
    <location>
        <begin position="129"/>
        <end position="151"/>
    </location>
</feature>
<evidence type="ECO:0000256" key="3">
    <source>
        <dbReference type="ARBA" id="ARBA00022448"/>
    </source>
</evidence>
<accession>A0ABV6GGC6</accession>
<evidence type="ECO:0000313" key="9">
    <source>
        <dbReference type="EMBL" id="MFC0272737.1"/>
    </source>
</evidence>
<feature type="transmembrane region" description="Helical" evidence="8">
    <location>
        <begin position="229"/>
        <end position="249"/>
    </location>
</feature>
<dbReference type="PANTHER" id="PTHR30003">
    <property type="entry name" value="L-LACTATE PERMEASE"/>
    <property type="match status" value="1"/>
</dbReference>
<dbReference type="Proteomes" id="UP001589854">
    <property type="component" value="Unassembled WGS sequence"/>
</dbReference>
<evidence type="ECO:0000256" key="7">
    <source>
        <dbReference type="ARBA" id="ARBA00023136"/>
    </source>
</evidence>
<dbReference type="Pfam" id="PF02652">
    <property type="entry name" value="Lactate_perm"/>
    <property type="match status" value="1"/>
</dbReference>
<evidence type="ECO:0000256" key="8">
    <source>
        <dbReference type="RuleBase" id="RU365092"/>
    </source>
</evidence>
<keyword evidence="5 8" id="KW-0812">Transmembrane</keyword>
<feature type="transmembrane region" description="Helical" evidence="8">
    <location>
        <begin position="322"/>
        <end position="343"/>
    </location>
</feature>
<protein>
    <recommendedName>
        <fullName evidence="8">L-lactate permease</fullName>
    </recommendedName>
</protein>
<evidence type="ECO:0000313" key="10">
    <source>
        <dbReference type="Proteomes" id="UP001589854"/>
    </source>
</evidence>
<feature type="transmembrane region" description="Helical" evidence="8">
    <location>
        <begin position="158"/>
        <end position="175"/>
    </location>
</feature>
<evidence type="ECO:0000256" key="5">
    <source>
        <dbReference type="ARBA" id="ARBA00022692"/>
    </source>
</evidence>
<keyword evidence="6 8" id="KW-1133">Transmembrane helix</keyword>
<dbReference type="RefSeq" id="WP_378935353.1">
    <property type="nucleotide sequence ID" value="NZ_JBHLVO010000012.1"/>
</dbReference>
<feature type="transmembrane region" description="Helical" evidence="8">
    <location>
        <begin position="103"/>
        <end position="123"/>
    </location>
</feature>
<feature type="transmembrane region" description="Helical" evidence="8">
    <location>
        <begin position="6"/>
        <end position="24"/>
    </location>
</feature>
<dbReference type="InterPro" id="IPR003804">
    <property type="entry name" value="Lactate_perm"/>
</dbReference>
<evidence type="ECO:0000256" key="6">
    <source>
        <dbReference type="ARBA" id="ARBA00022989"/>
    </source>
</evidence>
<comment type="subcellular location">
    <subcellularLocation>
        <location evidence="1 8">Cell membrane</location>
        <topology evidence="1 8">Multi-pass membrane protein</topology>
    </subcellularLocation>
</comment>
<keyword evidence="7 8" id="KW-0472">Membrane</keyword>
<reference evidence="9 10" key="1">
    <citation type="submission" date="2024-09" db="EMBL/GenBank/DDBJ databases">
        <authorList>
            <person name="Sun Q."/>
            <person name="Mori K."/>
        </authorList>
    </citation>
    <scope>NUCLEOTIDE SEQUENCE [LARGE SCALE GENOMIC DNA]</scope>
    <source>
        <strain evidence="9 10">CCM 7228</strain>
    </source>
</reference>
<feature type="transmembrane region" description="Helical" evidence="8">
    <location>
        <begin position="255"/>
        <end position="272"/>
    </location>
</feature>
<comment type="caution">
    <text evidence="9">The sequence shown here is derived from an EMBL/GenBank/DDBJ whole genome shotgun (WGS) entry which is preliminary data.</text>
</comment>
<feature type="transmembrane region" description="Helical" evidence="8">
    <location>
        <begin position="363"/>
        <end position="382"/>
    </location>
</feature>
<dbReference type="PANTHER" id="PTHR30003:SF0">
    <property type="entry name" value="GLYCOLATE PERMEASE GLCA-RELATED"/>
    <property type="match status" value="1"/>
</dbReference>
<feature type="transmembrane region" description="Helical" evidence="8">
    <location>
        <begin position="195"/>
        <end position="217"/>
    </location>
</feature>
<name>A0ABV6GGC6_9BACI</name>
<organism evidence="9 10">
    <name type="scientific">Metabacillus herbersteinensis</name>
    <dbReference type="NCBI Taxonomy" id="283816"/>
    <lineage>
        <taxon>Bacteria</taxon>
        <taxon>Bacillati</taxon>
        <taxon>Bacillota</taxon>
        <taxon>Bacilli</taxon>
        <taxon>Bacillales</taxon>
        <taxon>Bacillaceae</taxon>
        <taxon>Metabacillus</taxon>
    </lineage>
</organism>
<feature type="transmembrane region" description="Helical" evidence="8">
    <location>
        <begin position="555"/>
        <end position="575"/>
    </location>
</feature>
<feature type="transmembrane region" description="Helical" evidence="8">
    <location>
        <begin position="439"/>
        <end position="462"/>
    </location>
</feature>
<keyword evidence="4 8" id="KW-1003">Cell membrane</keyword>
<comment type="function">
    <text evidence="8">Uptake of L-lactate across the membrane. Can also transport D-lactate and glycolate.</text>
</comment>
<comment type="similarity">
    <text evidence="2 8">Belongs to the lactate permease family.</text>
</comment>
<evidence type="ECO:0000256" key="1">
    <source>
        <dbReference type="ARBA" id="ARBA00004651"/>
    </source>
</evidence>
<feature type="transmembrane region" description="Helical" evidence="8">
    <location>
        <begin position="36"/>
        <end position="56"/>
    </location>
</feature>
<dbReference type="NCBIfam" id="TIGR00795">
    <property type="entry name" value="lctP"/>
    <property type="match status" value="1"/>
</dbReference>
<proteinExistence type="inferred from homology"/>
<evidence type="ECO:0000256" key="2">
    <source>
        <dbReference type="ARBA" id="ARBA00010100"/>
    </source>
</evidence>
<keyword evidence="10" id="KW-1185">Reference proteome</keyword>
<feature type="transmembrane region" description="Helical" evidence="8">
    <location>
        <begin position="62"/>
        <end position="82"/>
    </location>
</feature>
<dbReference type="EMBL" id="JBHLVO010000012">
    <property type="protein sequence ID" value="MFC0272737.1"/>
    <property type="molecule type" value="Genomic_DNA"/>
</dbReference>
<gene>
    <name evidence="9" type="ORF">ACFFIX_14975</name>
</gene>
<keyword evidence="3 8" id="KW-0813">Transport</keyword>
<sequence>MSTGMLAFLSLLPIIAVAIFLVGLRWPASKAMPISYLVAIGLALFVWKVPGANVAAASINGLVVAGTLLFIIFGAILLLNTLQESGGIKTIRQGFTDISADRRVQVIIIAWLFGSFIEGASGFGTPAAVAVPLMVGLGFPAMAAVVAGMVIQSTPVSFGAVGTPMLVGVQTGLSADASISNDFLSLVTAIGGQVAILHMIAGTLIPLFVVALMTKFFGKNKSFTEGIKVWKFALFSSFAMTIPYVIVANTLGPEFPSITGGLVGLAIVVFAAKRGFLMPSKDDVWDFEEKSKWDPEWTGKLEIKDITHKSGSMSMVKAWTPYILVGVFLVISRLKALPVLGWMQSWTVKFENIFDSGITSSFQPLYLPGTIFILVSLITYFIHGMNGSAYKKAWAQSGKTTLAASTALVFTVPMVQVFINSGGGEAGFEKMPLELANGVAALTGEFWPLFATFIGGIGAFIAGSNTVSNMMFALFQYDVGSQMGVDPTWIVALQAVGGAAGNMICVHNVVAASAVVGMVGKEGTVIRKTLFPFTYYALLSGSIGYSIVWYSQKGIFNIGSVIALAIAFAAVYIIATNNKRANTLVSKSNTVDM</sequence>
<evidence type="ECO:0000256" key="4">
    <source>
        <dbReference type="ARBA" id="ARBA00022475"/>
    </source>
</evidence>
<feature type="transmembrane region" description="Helical" evidence="8">
    <location>
        <begin position="530"/>
        <end position="549"/>
    </location>
</feature>